<keyword evidence="1" id="KW-0136">Cellulose degradation</keyword>
<dbReference type="PRINTS" id="PR00733">
    <property type="entry name" value="GLHYDRLASE6"/>
</dbReference>
<keyword evidence="1" id="KW-0378">Hydrolase</keyword>
<feature type="signal peptide" evidence="1">
    <location>
        <begin position="1"/>
        <end position="20"/>
    </location>
</feature>
<protein>
    <recommendedName>
        <fullName evidence="1">Glucanase</fullName>
        <ecNumber evidence="1">3.2.1.-</ecNumber>
    </recommendedName>
</protein>
<evidence type="ECO:0000256" key="1">
    <source>
        <dbReference type="RuleBase" id="RU361186"/>
    </source>
</evidence>
<dbReference type="InterPro" id="IPR016288">
    <property type="entry name" value="Beta_cellobiohydrolase"/>
</dbReference>
<comment type="similarity">
    <text evidence="1">Belongs to the glycosyl hydrolase family 6.</text>
</comment>
<dbReference type="PANTHER" id="PTHR34876">
    <property type="match status" value="1"/>
</dbReference>
<keyword evidence="1" id="KW-0119">Carbohydrate metabolism</keyword>
<dbReference type="Proteomes" id="UP001201980">
    <property type="component" value="Unassembled WGS sequence"/>
</dbReference>
<gene>
    <name evidence="2" type="ORF">MKZ38_005788</name>
</gene>
<sequence>MVYLTLQLIILYFPAAPAPTSPTANRSTPPRGRTSCTEYSNCWDENHYTLSLSLSPYLEAEGLPANFIVGQGRVAPPGAREEWGEWCNAEPAGFGMVPGTETNNTHIDGIVWIKPGGESDGECGLEGATPAGSWFEEYVQIPVENTDASIMAA</sequence>
<dbReference type="EMBL" id="JAKWBI020000034">
    <property type="protein sequence ID" value="KAJ2905275.1"/>
    <property type="molecule type" value="Genomic_DNA"/>
</dbReference>
<keyword evidence="1" id="KW-0624">Polysaccharide degradation</keyword>
<evidence type="ECO:0000313" key="2">
    <source>
        <dbReference type="EMBL" id="KAJ2905275.1"/>
    </source>
</evidence>
<dbReference type="EC" id="3.2.1.-" evidence="1"/>
<reference evidence="2" key="1">
    <citation type="submission" date="2022-07" db="EMBL/GenBank/DDBJ databases">
        <title>Draft genome sequence of Zalerion maritima ATCC 34329, a (micro)plastics degrading marine fungus.</title>
        <authorList>
            <person name="Paco A."/>
            <person name="Goncalves M.F.M."/>
            <person name="Rocha-Santos T.A.P."/>
            <person name="Alves A."/>
        </authorList>
    </citation>
    <scope>NUCLEOTIDE SEQUENCE</scope>
    <source>
        <strain evidence="2">ATCC 34329</strain>
    </source>
</reference>
<feature type="chain" id="PRO_5041770221" description="Glucanase" evidence="1">
    <location>
        <begin position="21"/>
        <end position="153"/>
    </location>
</feature>
<dbReference type="Pfam" id="PF01341">
    <property type="entry name" value="Glyco_hydro_6"/>
    <property type="match status" value="1"/>
</dbReference>
<proteinExistence type="inferred from homology"/>
<keyword evidence="3" id="KW-1185">Reference proteome</keyword>
<keyword evidence="1" id="KW-0326">Glycosidase</keyword>
<dbReference type="GO" id="GO:0030245">
    <property type="term" value="P:cellulose catabolic process"/>
    <property type="evidence" value="ECO:0007669"/>
    <property type="project" value="UniProtKB-KW"/>
</dbReference>
<dbReference type="SUPFAM" id="SSF51989">
    <property type="entry name" value="Glycosyl hydrolases family 6, cellulases"/>
    <property type="match status" value="1"/>
</dbReference>
<organism evidence="2 3">
    <name type="scientific">Zalerion maritima</name>
    <dbReference type="NCBI Taxonomy" id="339359"/>
    <lineage>
        <taxon>Eukaryota</taxon>
        <taxon>Fungi</taxon>
        <taxon>Dikarya</taxon>
        <taxon>Ascomycota</taxon>
        <taxon>Pezizomycotina</taxon>
        <taxon>Sordariomycetes</taxon>
        <taxon>Lulworthiomycetidae</taxon>
        <taxon>Lulworthiales</taxon>
        <taxon>Lulworthiaceae</taxon>
        <taxon>Zalerion</taxon>
    </lineage>
</organism>
<name>A0AAD5RVY6_9PEZI</name>
<evidence type="ECO:0000313" key="3">
    <source>
        <dbReference type="Proteomes" id="UP001201980"/>
    </source>
</evidence>
<keyword evidence="1" id="KW-0732">Signal</keyword>
<dbReference type="AlphaFoldDB" id="A0AAD5RVY6"/>
<dbReference type="PANTHER" id="PTHR34876:SF10">
    <property type="entry name" value="GLUCANASE"/>
    <property type="match status" value="1"/>
</dbReference>
<dbReference type="InterPro" id="IPR036434">
    <property type="entry name" value="Beta_cellobiohydrolase_sf"/>
</dbReference>
<accession>A0AAD5RVY6</accession>
<dbReference type="GO" id="GO:0004553">
    <property type="term" value="F:hydrolase activity, hydrolyzing O-glycosyl compounds"/>
    <property type="evidence" value="ECO:0007669"/>
    <property type="project" value="InterPro"/>
</dbReference>
<comment type="caution">
    <text evidence="2">The sequence shown here is derived from an EMBL/GenBank/DDBJ whole genome shotgun (WGS) entry which is preliminary data.</text>
</comment>
<dbReference type="Gene3D" id="3.20.20.40">
    <property type="entry name" value="1, 4-beta cellobiohydrolase"/>
    <property type="match status" value="1"/>
</dbReference>